<proteinExistence type="inferred from homology"/>
<protein>
    <recommendedName>
        <fullName evidence="5 7">Arsenate reductase</fullName>
        <ecNumber evidence="4 7">1.20.4.1</ecNumber>
    </recommendedName>
</protein>
<evidence type="ECO:0000256" key="3">
    <source>
        <dbReference type="ARBA" id="ARBA00023002"/>
    </source>
</evidence>
<dbReference type="AlphaFoldDB" id="A0A0R0ADK0"/>
<dbReference type="InterPro" id="IPR006660">
    <property type="entry name" value="Arsenate_reductase-like"/>
</dbReference>
<evidence type="ECO:0000256" key="1">
    <source>
        <dbReference type="ARBA" id="ARBA00007198"/>
    </source>
</evidence>
<evidence type="ECO:0000313" key="8">
    <source>
        <dbReference type="EMBL" id="KRG42813.1"/>
    </source>
</evidence>
<name>A0A0R0ADK0_9GAMM</name>
<dbReference type="Gene3D" id="3.40.30.10">
    <property type="entry name" value="Glutaredoxin"/>
    <property type="match status" value="1"/>
</dbReference>
<dbReference type="RefSeq" id="WP_054659169.1">
    <property type="nucleotide sequence ID" value="NZ_BAZI01000152.1"/>
</dbReference>
<evidence type="ECO:0000256" key="4">
    <source>
        <dbReference type="ARBA" id="ARBA00038969"/>
    </source>
</evidence>
<dbReference type="PROSITE" id="PS51353">
    <property type="entry name" value="ARSC"/>
    <property type="match status" value="1"/>
</dbReference>
<comment type="similarity">
    <text evidence="1 6 7">Belongs to the ArsC family.</text>
</comment>
<comment type="caution">
    <text evidence="8">The sequence shown here is derived from an EMBL/GenBank/DDBJ whole genome shotgun (WGS) entry which is preliminary data.</text>
</comment>
<dbReference type="CDD" id="cd03034">
    <property type="entry name" value="ArsC_ArsC"/>
    <property type="match status" value="1"/>
</dbReference>
<dbReference type="OrthoDB" id="9790554at2"/>
<evidence type="ECO:0000313" key="9">
    <source>
        <dbReference type="Proteomes" id="UP000050836"/>
    </source>
</evidence>
<comment type="catalytic activity">
    <reaction evidence="7">
        <text>[glutaredoxin]-dithiol + arsenate + glutathione + H(+) = glutathionyl-S-S-[glutaredoxin] + arsenite + H2O</text>
        <dbReference type="Rhea" id="RHEA:22016"/>
        <dbReference type="Rhea" id="RHEA-COMP:10729"/>
        <dbReference type="Rhea" id="RHEA-COMP:17668"/>
        <dbReference type="ChEBI" id="CHEBI:15377"/>
        <dbReference type="ChEBI" id="CHEBI:15378"/>
        <dbReference type="ChEBI" id="CHEBI:29242"/>
        <dbReference type="ChEBI" id="CHEBI:29950"/>
        <dbReference type="ChEBI" id="CHEBI:48597"/>
        <dbReference type="ChEBI" id="CHEBI:57925"/>
        <dbReference type="ChEBI" id="CHEBI:146199"/>
        <dbReference type="EC" id="1.20.4.1"/>
    </reaction>
</comment>
<evidence type="ECO:0000256" key="5">
    <source>
        <dbReference type="ARBA" id="ARBA00039879"/>
    </source>
</evidence>
<dbReference type="GO" id="GO:0008794">
    <property type="term" value="F:arsenate reductase (glutaredoxin) activity"/>
    <property type="evidence" value="ECO:0007669"/>
    <property type="project" value="UniProtKB-UniRule"/>
</dbReference>
<dbReference type="EC" id="1.20.4.1" evidence="4 7"/>
<dbReference type="Proteomes" id="UP000050836">
    <property type="component" value="Unassembled WGS sequence"/>
</dbReference>
<accession>A0A0R0ADK0</accession>
<keyword evidence="2" id="KW-0059">Arsenical resistance</keyword>
<evidence type="ECO:0000256" key="7">
    <source>
        <dbReference type="RuleBase" id="RU362029"/>
    </source>
</evidence>
<dbReference type="EMBL" id="LLXS01000017">
    <property type="protein sequence ID" value="KRG42813.1"/>
    <property type="molecule type" value="Genomic_DNA"/>
</dbReference>
<dbReference type="SUPFAM" id="SSF52833">
    <property type="entry name" value="Thioredoxin-like"/>
    <property type="match status" value="1"/>
</dbReference>
<dbReference type="GO" id="GO:0046685">
    <property type="term" value="P:response to arsenic-containing substance"/>
    <property type="evidence" value="ECO:0007669"/>
    <property type="project" value="UniProtKB-KW"/>
</dbReference>
<keyword evidence="9" id="KW-1185">Reference proteome</keyword>
<dbReference type="InterPro" id="IPR036249">
    <property type="entry name" value="Thioredoxin-like_sf"/>
</dbReference>
<dbReference type="PANTHER" id="PTHR30041:SF5">
    <property type="entry name" value="ARSENATE REDUCTASE-RELATED"/>
    <property type="match status" value="1"/>
</dbReference>
<dbReference type="Pfam" id="PF03960">
    <property type="entry name" value="ArsC"/>
    <property type="match status" value="1"/>
</dbReference>
<dbReference type="PANTHER" id="PTHR30041">
    <property type="entry name" value="ARSENATE REDUCTASE"/>
    <property type="match status" value="1"/>
</dbReference>
<evidence type="ECO:0000256" key="2">
    <source>
        <dbReference type="ARBA" id="ARBA00022849"/>
    </source>
</evidence>
<keyword evidence="3 7" id="KW-0560">Oxidoreductase</keyword>
<sequence length="115" mass="12442">MKATIWHNNRCSNSRGALALLQEAGVQVEVIHYLDTPPSATELRTLLAEMGMPARDLLRSKEAAYSELGLAAQLDDETALINAMVAHPALINRPIVRTAKGTALCRPPETVNALL</sequence>
<organism evidence="8 9">
    <name type="scientific">Stenotrophomonas pictorum JCM 9942</name>
    <dbReference type="NCBI Taxonomy" id="1236960"/>
    <lineage>
        <taxon>Bacteria</taxon>
        <taxon>Pseudomonadati</taxon>
        <taxon>Pseudomonadota</taxon>
        <taxon>Gammaproteobacteria</taxon>
        <taxon>Lysobacterales</taxon>
        <taxon>Lysobacteraceae</taxon>
        <taxon>Stenotrophomonas</taxon>
    </lineage>
</organism>
<evidence type="ECO:0000256" key="6">
    <source>
        <dbReference type="PROSITE-ProRule" id="PRU01282"/>
    </source>
</evidence>
<gene>
    <name evidence="8" type="ORF">ARC78_08995</name>
</gene>
<dbReference type="InterPro" id="IPR006659">
    <property type="entry name" value="Arsenate_reductase"/>
</dbReference>
<reference evidence="8 9" key="1">
    <citation type="submission" date="2015-10" db="EMBL/GenBank/DDBJ databases">
        <title>Genome sequencing and analysis of members of genus Stenotrophomonas.</title>
        <authorList>
            <person name="Patil P.P."/>
            <person name="Midha S."/>
            <person name="Patil P.B."/>
        </authorList>
    </citation>
    <scope>NUCLEOTIDE SEQUENCE [LARGE SCALE GENOMIC DNA]</scope>
    <source>
        <strain evidence="8 9">JCM 9942</strain>
    </source>
</reference>
<dbReference type="NCBIfam" id="TIGR00014">
    <property type="entry name" value="arsC"/>
    <property type="match status" value="1"/>
</dbReference>